<dbReference type="RefSeq" id="WP_307484811.1">
    <property type="nucleotide sequence ID" value="NZ_JAUSUF010000003.1"/>
</dbReference>
<feature type="transmembrane region" description="Helical" evidence="1">
    <location>
        <begin position="59"/>
        <end position="76"/>
    </location>
</feature>
<name>A0ABT9UST7_9FIRM</name>
<organism evidence="2 3">
    <name type="scientific">Eubacterium multiforme</name>
    <dbReference type="NCBI Taxonomy" id="83339"/>
    <lineage>
        <taxon>Bacteria</taxon>
        <taxon>Bacillati</taxon>
        <taxon>Bacillota</taxon>
        <taxon>Clostridia</taxon>
        <taxon>Eubacteriales</taxon>
        <taxon>Eubacteriaceae</taxon>
        <taxon>Eubacterium</taxon>
    </lineage>
</organism>
<keyword evidence="3" id="KW-1185">Reference proteome</keyword>
<feature type="transmembrane region" description="Helical" evidence="1">
    <location>
        <begin position="7"/>
        <end position="27"/>
    </location>
</feature>
<evidence type="ECO:0000313" key="2">
    <source>
        <dbReference type="EMBL" id="MDQ0149393.1"/>
    </source>
</evidence>
<gene>
    <name evidence="2" type="ORF">J2S18_001323</name>
</gene>
<sequence>MQKKLKMVAFILGIVSGIIIFIAGINLKNTGNDMSKLRSKSGTSLAEVYYQEVGQVTKGAGFALQGIAVGVIAISIKEGSKVIAN</sequence>
<accession>A0ABT9UST7</accession>
<proteinExistence type="predicted"/>
<reference evidence="2 3" key="1">
    <citation type="submission" date="2023-07" db="EMBL/GenBank/DDBJ databases">
        <title>Genomic Encyclopedia of Type Strains, Phase IV (KMG-IV): sequencing the most valuable type-strain genomes for metagenomic binning, comparative biology and taxonomic classification.</title>
        <authorList>
            <person name="Goeker M."/>
        </authorList>
    </citation>
    <scope>NUCLEOTIDE SEQUENCE [LARGE SCALE GENOMIC DNA]</scope>
    <source>
        <strain evidence="2 3">DSM 20694</strain>
    </source>
</reference>
<evidence type="ECO:0000313" key="3">
    <source>
        <dbReference type="Proteomes" id="UP001228504"/>
    </source>
</evidence>
<keyword evidence="1" id="KW-0812">Transmembrane</keyword>
<evidence type="ECO:0000256" key="1">
    <source>
        <dbReference type="SAM" id="Phobius"/>
    </source>
</evidence>
<keyword evidence="1" id="KW-0472">Membrane</keyword>
<protein>
    <submittedName>
        <fullName evidence="2">Uncharacterized protein</fullName>
    </submittedName>
</protein>
<comment type="caution">
    <text evidence="2">The sequence shown here is derived from an EMBL/GenBank/DDBJ whole genome shotgun (WGS) entry which is preliminary data.</text>
</comment>
<dbReference type="EMBL" id="JAUSUF010000003">
    <property type="protein sequence ID" value="MDQ0149393.1"/>
    <property type="molecule type" value="Genomic_DNA"/>
</dbReference>
<keyword evidence="1" id="KW-1133">Transmembrane helix</keyword>
<dbReference type="Proteomes" id="UP001228504">
    <property type="component" value="Unassembled WGS sequence"/>
</dbReference>